<keyword evidence="1" id="KW-1133">Transmembrane helix</keyword>
<accession>A0ABV8K184</accession>
<evidence type="ECO:0000256" key="1">
    <source>
        <dbReference type="SAM" id="Phobius"/>
    </source>
</evidence>
<evidence type="ECO:0000313" key="2">
    <source>
        <dbReference type="EMBL" id="MFC4099049.1"/>
    </source>
</evidence>
<dbReference type="EMBL" id="JBHSAM010000014">
    <property type="protein sequence ID" value="MFC4099049.1"/>
    <property type="molecule type" value="Genomic_DNA"/>
</dbReference>
<keyword evidence="1" id="KW-0472">Membrane</keyword>
<organism evidence="2 3">
    <name type="scientific">Paenibacillus xanthanilyticus</name>
    <dbReference type="NCBI Taxonomy" id="1783531"/>
    <lineage>
        <taxon>Bacteria</taxon>
        <taxon>Bacillati</taxon>
        <taxon>Bacillota</taxon>
        <taxon>Bacilli</taxon>
        <taxon>Bacillales</taxon>
        <taxon>Paenibacillaceae</taxon>
        <taxon>Paenibacillus</taxon>
    </lineage>
</organism>
<evidence type="ECO:0008006" key="4">
    <source>
        <dbReference type="Google" id="ProtNLM"/>
    </source>
</evidence>
<feature type="transmembrane region" description="Helical" evidence="1">
    <location>
        <begin position="7"/>
        <end position="27"/>
    </location>
</feature>
<sequence length="66" mass="7256">MNKLFAALMAVITLVGFAIIAMLAQFIPNTDGEGWLSRIPIPVYICVIAATLISAWAFSTEDERLR</sequence>
<gene>
    <name evidence="2" type="ORF">ACFOZ8_05190</name>
</gene>
<evidence type="ECO:0000313" key="3">
    <source>
        <dbReference type="Proteomes" id="UP001595715"/>
    </source>
</evidence>
<dbReference type="Proteomes" id="UP001595715">
    <property type="component" value="Unassembled WGS sequence"/>
</dbReference>
<protein>
    <recommendedName>
        <fullName evidence="4">Tripartite tricarboxylate transporter TctB family protein</fullName>
    </recommendedName>
</protein>
<reference evidence="3" key="1">
    <citation type="journal article" date="2019" name="Int. J. Syst. Evol. Microbiol.">
        <title>The Global Catalogue of Microorganisms (GCM) 10K type strain sequencing project: providing services to taxonomists for standard genome sequencing and annotation.</title>
        <authorList>
            <consortium name="The Broad Institute Genomics Platform"/>
            <consortium name="The Broad Institute Genome Sequencing Center for Infectious Disease"/>
            <person name="Wu L."/>
            <person name="Ma J."/>
        </authorList>
    </citation>
    <scope>NUCLEOTIDE SEQUENCE [LARGE SCALE GENOMIC DNA]</scope>
    <source>
        <strain evidence="3">IBRC-M 10987</strain>
    </source>
</reference>
<keyword evidence="3" id="KW-1185">Reference proteome</keyword>
<dbReference type="RefSeq" id="WP_377717740.1">
    <property type="nucleotide sequence ID" value="NZ_JBHSAM010000014.1"/>
</dbReference>
<name>A0ABV8K184_9BACL</name>
<feature type="transmembrane region" description="Helical" evidence="1">
    <location>
        <begin position="39"/>
        <end position="58"/>
    </location>
</feature>
<keyword evidence="1" id="KW-0812">Transmembrane</keyword>
<proteinExistence type="predicted"/>
<comment type="caution">
    <text evidence="2">The sequence shown here is derived from an EMBL/GenBank/DDBJ whole genome shotgun (WGS) entry which is preliminary data.</text>
</comment>